<reference evidence="1" key="1">
    <citation type="submission" date="2023-10" db="EMBL/GenBank/DDBJ databases">
        <authorList>
            <person name="Rodriguez Cubillos JULIANA M."/>
            <person name="De Vega J."/>
        </authorList>
    </citation>
    <scope>NUCLEOTIDE SEQUENCE</scope>
</reference>
<dbReference type="EMBL" id="CASHSV030000409">
    <property type="protein sequence ID" value="CAJ2665003.1"/>
    <property type="molecule type" value="Genomic_DNA"/>
</dbReference>
<keyword evidence="2" id="KW-1185">Reference proteome</keyword>
<evidence type="ECO:0000313" key="2">
    <source>
        <dbReference type="Proteomes" id="UP001177021"/>
    </source>
</evidence>
<organism evidence="1 2">
    <name type="scientific">Trifolium pratense</name>
    <name type="common">Red clover</name>
    <dbReference type="NCBI Taxonomy" id="57577"/>
    <lineage>
        <taxon>Eukaryota</taxon>
        <taxon>Viridiplantae</taxon>
        <taxon>Streptophyta</taxon>
        <taxon>Embryophyta</taxon>
        <taxon>Tracheophyta</taxon>
        <taxon>Spermatophyta</taxon>
        <taxon>Magnoliopsida</taxon>
        <taxon>eudicotyledons</taxon>
        <taxon>Gunneridae</taxon>
        <taxon>Pentapetalae</taxon>
        <taxon>rosids</taxon>
        <taxon>fabids</taxon>
        <taxon>Fabales</taxon>
        <taxon>Fabaceae</taxon>
        <taxon>Papilionoideae</taxon>
        <taxon>50 kb inversion clade</taxon>
        <taxon>NPAAA clade</taxon>
        <taxon>Hologalegina</taxon>
        <taxon>IRL clade</taxon>
        <taxon>Trifolieae</taxon>
        <taxon>Trifolium</taxon>
    </lineage>
</organism>
<evidence type="ECO:0000313" key="1">
    <source>
        <dbReference type="EMBL" id="CAJ2665003.1"/>
    </source>
</evidence>
<accession>A0ACB0L8R1</accession>
<proteinExistence type="predicted"/>
<protein>
    <submittedName>
        <fullName evidence="1">Uncharacterized protein</fullName>
    </submittedName>
</protein>
<name>A0ACB0L8R1_TRIPR</name>
<comment type="caution">
    <text evidence="1">The sequence shown here is derived from an EMBL/GenBank/DDBJ whole genome shotgun (WGS) entry which is preliminary data.</text>
</comment>
<sequence>MATFLLFVFAFASQVIGGLNTKLLPPSYGNTITILSIDGGGIKGILPTVILEHLEKALKAKDENAVLADYFDVIAGTSTGGLIATMLATPNLKDASRPAFNASEIQKFYLDFGPSIFNQTSSANWTQETPSPKYDGEFLHNKVREILQGTRLHETLTNLVVPSFDIYRLHPVIFSSFKVEEDPYRDAKLADICIGTSAAPTQLPAYRFANGPHIWDFHIFNLIDGFLTANSPALLALTEVVQQLNKKNPSFIHVNENEPTKKIVLLSLGTGGNGESTIRIPADAANVIPAVTWPSLIALGLVVSAGDINEYHLKSVFPGLPSSDNYYLRIDEYNLDKSITADNVTKESMENIVKAGEELLKQTVKGIDVTSFDPKEKPSEGTNAEALERIADILYNEKQLRLKMKSMEKREQPFIEQMTSVHR</sequence>
<dbReference type="Proteomes" id="UP001177021">
    <property type="component" value="Unassembled WGS sequence"/>
</dbReference>
<gene>
    <name evidence="1" type="ORF">MILVUS5_LOCUS30080</name>
</gene>